<evidence type="ECO:0000259" key="4">
    <source>
        <dbReference type="Pfam" id="PF08924"/>
    </source>
</evidence>
<feature type="domain" description="Peptidoglycan binding-like" evidence="3">
    <location>
        <begin position="51"/>
        <end position="104"/>
    </location>
</feature>
<gene>
    <name evidence="5" type="ORF">KDAU_42780</name>
</gene>
<proteinExistence type="predicted"/>
<dbReference type="OrthoDB" id="9787225at2"/>
<dbReference type="Gene3D" id="1.10.101.10">
    <property type="entry name" value="PGBD-like superfamily/PGBD"/>
    <property type="match status" value="4"/>
</dbReference>
<feature type="domain" description="Peptidoglycan binding-like" evidence="3">
    <location>
        <begin position="190"/>
        <end position="243"/>
    </location>
</feature>
<comment type="caution">
    <text evidence="5">The sequence shown here is derived from an EMBL/GenBank/DDBJ whole genome shotgun (WGS) entry which is preliminary data.</text>
</comment>
<dbReference type="InterPro" id="IPR015020">
    <property type="entry name" value="Rv2525c-like_Glyco_Hydro-like"/>
</dbReference>
<evidence type="ECO:0000256" key="2">
    <source>
        <dbReference type="SAM" id="SignalP"/>
    </source>
</evidence>
<organism evidence="5 6">
    <name type="scientific">Dictyobacter aurantiacus</name>
    <dbReference type="NCBI Taxonomy" id="1936993"/>
    <lineage>
        <taxon>Bacteria</taxon>
        <taxon>Bacillati</taxon>
        <taxon>Chloroflexota</taxon>
        <taxon>Ktedonobacteria</taxon>
        <taxon>Ktedonobacterales</taxon>
        <taxon>Dictyobacteraceae</taxon>
        <taxon>Dictyobacter</taxon>
    </lineage>
</organism>
<keyword evidence="6" id="KW-1185">Reference proteome</keyword>
<feature type="compositionally biased region" description="Pro residues" evidence="1">
    <location>
        <begin position="315"/>
        <end position="327"/>
    </location>
</feature>
<dbReference type="EMBL" id="BIFQ01000001">
    <property type="protein sequence ID" value="GCE06949.1"/>
    <property type="molecule type" value="Genomic_DNA"/>
</dbReference>
<sequence>MDSRKGFHLLFRRLLLALVLSIAAASALFSSSAPTHAATSSSWPLVGPGASGENVFSIQLMLQARGYSLSVDGADGPQTSGAVASFQSAQGLSADGVVGPQTWPVLIVTTSLGSSGPAVTALQRQLNAHGASLTVDGSFGPATETAVKNLQSSHGLTVDGIAGPQTWNAALVGVSGAQAYSWPDVGQGASGENVFSIQLMLQARGYSLSADGSFGTQTTSTVKSFQSAHGLSADGVVGPQTWPVLIVTTSSGSSGAAVTALQRQLNAHGASLTVDGSFGPATETAVKNYQSGHGISVDGIAGQQTWSSLVSTAGSPPPPPPPPPPPGQVLWGVDTTSTINSSFLSVVGNNYGTPQFIGRYIDAISFSPISSSEASYIHSQGIHILPILSDFGGDTGYSKGVSRANDALSKASSLGIPKGTILVVDIESNSSIDSGYIQGWNDTIAGAGYVVGYYENPLPGSSGFNSAFCSAIGSDSAVAGATLYASEPSPGRTPESSAPAFGPTGLLCNGQNLGGHTSIWQYGLQGSGSVNIDTDELQSSVPLW</sequence>
<dbReference type="Pfam" id="PF01471">
    <property type="entry name" value="PG_binding_1"/>
    <property type="match status" value="4"/>
</dbReference>
<protein>
    <recommendedName>
        <fullName evidence="7">Peptidoglycan-binding protein</fullName>
    </recommendedName>
</protein>
<dbReference type="InterPro" id="IPR036365">
    <property type="entry name" value="PGBD-like_sf"/>
</dbReference>
<feature type="domain" description="Peptidoglycan binding-like" evidence="3">
    <location>
        <begin position="115"/>
        <end position="169"/>
    </location>
</feature>
<name>A0A401ZJD2_9CHLR</name>
<keyword evidence="2" id="KW-0732">Signal</keyword>
<dbReference type="AlphaFoldDB" id="A0A401ZJD2"/>
<feature type="domain" description="Rv2525c-like glycoside hydrolase-like" evidence="4">
    <location>
        <begin position="356"/>
        <end position="459"/>
    </location>
</feature>
<feature type="chain" id="PRO_5019306111" description="Peptidoglycan-binding protein" evidence="2">
    <location>
        <begin position="38"/>
        <end position="544"/>
    </location>
</feature>
<dbReference type="Gene3D" id="3.20.20.80">
    <property type="entry name" value="Glycosidases"/>
    <property type="match status" value="1"/>
</dbReference>
<dbReference type="InterPro" id="IPR017853">
    <property type="entry name" value="GH"/>
</dbReference>
<dbReference type="Pfam" id="PF08924">
    <property type="entry name" value="Rv2525c_GlyHyd-like"/>
    <property type="match status" value="1"/>
</dbReference>
<evidence type="ECO:0000256" key="1">
    <source>
        <dbReference type="SAM" id="MobiDB-lite"/>
    </source>
</evidence>
<dbReference type="InterPro" id="IPR002477">
    <property type="entry name" value="Peptidoglycan-bd-like"/>
</dbReference>
<reference evidence="6" key="1">
    <citation type="submission" date="2018-12" db="EMBL/GenBank/DDBJ databases">
        <title>Tengunoibacter tsumagoiensis gen. nov., sp. nov., Dictyobacter kobayashii sp. nov., D. alpinus sp. nov., and D. joshuensis sp. nov. and description of Dictyobacteraceae fam. nov. within the order Ktedonobacterales isolated from Tengu-no-mugimeshi.</title>
        <authorList>
            <person name="Wang C.M."/>
            <person name="Zheng Y."/>
            <person name="Sakai Y."/>
            <person name="Toyoda A."/>
            <person name="Minakuchi Y."/>
            <person name="Abe K."/>
            <person name="Yokota A."/>
            <person name="Yabe S."/>
        </authorList>
    </citation>
    <scope>NUCLEOTIDE SEQUENCE [LARGE SCALE GENOMIC DNA]</scope>
    <source>
        <strain evidence="6">S-27</strain>
    </source>
</reference>
<dbReference type="SUPFAM" id="SSF101447">
    <property type="entry name" value="Formin homology 2 domain (FH2 domain)"/>
    <property type="match status" value="1"/>
</dbReference>
<feature type="signal peptide" evidence="2">
    <location>
        <begin position="1"/>
        <end position="37"/>
    </location>
</feature>
<dbReference type="SUPFAM" id="SSF47090">
    <property type="entry name" value="PGBD-like"/>
    <property type="match status" value="4"/>
</dbReference>
<dbReference type="Proteomes" id="UP000287224">
    <property type="component" value="Unassembled WGS sequence"/>
</dbReference>
<evidence type="ECO:0008006" key="7">
    <source>
        <dbReference type="Google" id="ProtNLM"/>
    </source>
</evidence>
<dbReference type="SUPFAM" id="SSF51445">
    <property type="entry name" value="(Trans)glycosidases"/>
    <property type="match status" value="1"/>
</dbReference>
<feature type="domain" description="Peptidoglycan binding-like" evidence="3">
    <location>
        <begin position="254"/>
        <end position="309"/>
    </location>
</feature>
<evidence type="ECO:0000313" key="6">
    <source>
        <dbReference type="Proteomes" id="UP000287224"/>
    </source>
</evidence>
<accession>A0A401ZJD2</accession>
<dbReference type="InterPro" id="IPR036366">
    <property type="entry name" value="PGBDSf"/>
</dbReference>
<dbReference type="RefSeq" id="WP_126597849.1">
    <property type="nucleotide sequence ID" value="NZ_BIFQ01000001.1"/>
</dbReference>
<evidence type="ECO:0000313" key="5">
    <source>
        <dbReference type="EMBL" id="GCE06949.1"/>
    </source>
</evidence>
<feature type="region of interest" description="Disordered" evidence="1">
    <location>
        <begin position="308"/>
        <end position="327"/>
    </location>
</feature>
<evidence type="ECO:0000259" key="3">
    <source>
        <dbReference type="Pfam" id="PF01471"/>
    </source>
</evidence>